<dbReference type="InterPro" id="IPR013783">
    <property type="entry name" value="Ig-like_fold"/>
</dbReference>
<dbReference type="Gene3D" id="2.120.10.30">
    <property type="entry name" value="TolB, C-terminal domain"/>
    <property type="match status" value="1"/>
</dbReference>
<dbReference type="Proteomes" id="UP000310636">
    <property type="component" value="Unassembled WGS sequence"/>
</dbReference>
<dbReference type="PANTHER" id="PTHR36842:SF1">
    <property type="entry name" value="PROTEIN TOLB"/>
    <property type="match status" value="1"/>
</dbReference>
<dbReference type="Gene3D" id="2.60.40.10">
    <property type="entry name" value="Immunoglobulins"/>
    <property type="match status" value="3"/>
</dbReference>
<feature type="domain" description="Fibronectin type-III" evidence="3">
    <location>
        <begin position="181"/>
        <end position="280"/>
    </location>
</feature>
<accession>A0A4S4C5Y5</accession>
<dbReference type="Gene3D" id="2.60.40.1120">
    <property type="entry name" value="Carboxypeptidase-like, regulatory domain"/>
    <property type="match status" value="1"/>
</dbReference>
<feature type="domain" description="SLH" evidence="4">
    <location>
        <begin position="2648"/>
        <end position="2711"/>
    </location>
</feature>
<dbReference type="InterPro" id="IPR003961">
    <property type="entry name" value="FN3_dom"/>
</dbReference>
<dbReference type="PROSITE" id="PS51272">
    <property type="entry name" value="SLH"/>
    <property type="match status" value="3"/>
</dbReference>
<feature type="region of interest" description="Disordered" evidence="2">
    <location>
        <begin position="430"/>
        <end position="450"/>
    </location>
</feature>
<feature type="domain" description="SLH" evidence="4">
    <location>
        <begin position="2780"/>
        <end position="2841"/>
    </location>
</feature>
<protein>
    <recommendedName>
        <fullName evidence="7">Fibronectin type-III domain-containing protein</fullName>
    </recommendedName>
</protein>
<dbReference type="Pfam" id="PF00395">
    <property type="entry name" value="SLH"/>
    <property type="match status" value="3"/>
</dbReference>
<evidence type="ECO:0000256" key="2">
    <source>
        <dbReference type="SAM" id="MobiDB-lite"/>
    </source>
</evidence>
<feature type="compositionally biased region" description="Acidic residues" evidence="2">
    <location>
        <begin position="2506"/>
        <end position="2522"/>
    </location>
</feature>
<evidence type="ECO:0008006" key="7">
    <source>
        <dbReference type="Google" id="ProtNLM"/>
    </source>
</evidence>
<feature type="region of interest" description="Disordered" evidence="2">
    <location>
        <begin position="536"/>
        <end position="560"/>
    </location>
</feature>
<keyword evidence="6" id="KW-1185">Reference proteome</keyword>
<dbReference type="InterPro" id="IPR008969">
    <property type="entry name" value="CarboxyPept-like_regulatory"/>
</dbReference>
<feature type="compositionally biased region" description="Gly residues" evidence="2">
    <location>
        <begin position="2488"/>
        <end position="2503"/>
    </location>
</feature>
<feature type="domain" description="Fibronectin type-III" evidence="3">
    <location>
        <begin position="2296"/>
        <end position="2389"/>
    </location>
</feature>
<dbReference type="OrthoDB" id="1813813at2"/>
<dbReference type="SUPFAM" id="SSF69322">
    <property type="entry name" value="Tricorn protease domain 2"/>
    <property type="match status" value="1"/>
</dbReference>
<evidence type="ECO:0000313" key="6">
    <source>
        <dbReference type="Proteomes" id="UP000310636"/>
    </source>
</evidence>
<feature type="compositionally biased region" description="Basic and acidic residues" evidence="2">
    <location>
        <begin position="545"/>
        <end position="554"/>
    </location>
</feature>
<proteinExistence type="predicted"/>
<organism evidence="5 6">
    <name type="scientific">Cohnella fermenti</name>
    <dbReference type="NCBI Taxonomy" id="2565925"/>
    <lineage>
        <taxon>Bacteria</taxon>
        <taxon>Bacillati</taxon>
        <taxon>Bacillota</taxon>
        <taxon>Bacilli</taxon>
        <taxon>Bacillales</taxon>
        <taxon>Paenibacillaceae</taxon>
        <taxon>Cohnella</taxon>
    </lineage>
</organism>
<name>A0A4S4C5Y5_9BACL</name>
<dbReference type="RefSeq" id="WP_136368730.1">
    <property type="nucleotide sequence ID" value="NZ_SSOB01000005.1"/>
</dbReference>
<evidence type="ECO:0000313" key="5">
    <source>
        <dbReference type="EMBL" id="THF83250.1"/>
    </source>
</evidence>
<evidence type="ECO:0000256" key="1">
    <source>
        <dbReference type="SAM" id="Coils"/>
    </source>
</evidence>
<gene>
    <name evidence="5" type="ORF">E6C55_05180</name>
</gene>
<feature type="region of interest" description="Disordered" evidence="2">
    <location>
        <begin position="2471"/>
        <end position="2528"/>
    </location>
</feature>
<evidence type="ECO:0000259" key="4">
    <source>
        <dbReference type="PROSITE" id="PS51272"/>
    </source>
</evidence>
<evidence type="ECO:0000259" key="3">
    <source>
        <dbReference type="PROSITE" id="PS50853"/>
    </source>
</evidence>
<dbReference type="CDD" id="cd00063">
    <property type="entry name" value="FN3"/>
    <property type="match status" value="1"/>
</dbReference>
<dbReference type="InterPro" id="IPR011042">
    <property type="entry name" value="6-blade_b-propeller_TolB-like"/>
</dbReference>
<dbReference type="Pfam" id="PF13620">
    <property type="entry name" value="CarboxypepD_reg"/>
    <property type="match status" value="1"/>
</dbReference>
<feature type="domain" description="Fibronectin type-III" evidence="3">
    <location>
        <begin position="2395"/>
        <end position="2486"/>
    </location>
</feature>
<feature type="domain" description="SLH" evidence="4">
    <location>
        <begin position="2712"/>
        <end position="2774"/>
    </location>
</feature>
<keyword evidence="1" id="KW-0175">Coiled coil</keyword>
<dbReference type="SUPFAM" id="SSF49464">
    <property type="entry name" value="Carboxypeptidase regulatory domain-like"/>
    <property type="match status" value="1"/>
</dbReference>
<dbReference type="InterPro" id="IPR001119">
    <property type="entry name" value="SLH_dom"/>
</dbReference>
<dbReference type="SMART" id="SM00060">
    <property type="entry name" value="FN3"/>
    <property type="match status" value="3"/>
</dbReference>
<dbReference type="EMBL" id="SSOB01000005">
    <property type="protein sequence ID" value="THF83250.1"/>
    <property type="molecule type" value="Genomic_DNA"/>
</dbReference>
<dbReference type="PROSITE" id="PS50853">
    <property type="entry name" value="FN3"/>
    <property type="match status" value="3"/>
</dbReference>
<feature type="coiled-coil region" evidence="1">
    <location>
        <begin position="2047"/>
        <end position="2074"/>
    </location>
</feature>
<comment type="caution">
    <text evidence="5">The sequence shown here is derived from an EMBL/GenBank/DDBJ whole genome shotgun (WGS) entry which is preliminary data.</text>
</comment>
<dbReference type="PANTHER" id="PTHR36842">
    <property type="entry name" value="PROTEIN TOLB HOMOLOG"/>
    <property type="match status" value="1"/>
</dbReference>
<sequence>MARVRKRGAVGNVWRKLPGLALALVIGLTGILPQAGASSGAAGQEAPTAALATEEGELVKQPLGILEAVAPGEEAGEEGAGLSMESADPAAPTLDPLPAYTSASSIAVTGTAEAGALVVIALTIDGQTYEQDSAEADEEGRFSFELPLAYEGVYRIVAIVRRDGEPDALSSEASIEVDRTPPGEVENADWKLLYPSNTAILLQWTPPRVRDEQGGWVEDPSVVEYRIYDRARNLLKTTTEKQVVFSNLEPATVYSYEVRTVDPVGNESSGQSIYAGTSPENEVRLVDADLNTSVTPALSGDGAVVAYVQDETLYRMDTATGVGTRISLTSDGQEPDGSIKDLAIDRDGTSVAFVSNASNLRAEGASNESNEGNDAVYVYRAESDTLELISNPAFRAAKPSIDSSGDRIAYAEGTQVYLYDAADGTHRLVSEAPDGSPSEGASTSPAMSGNGKRIAYETEAVELRGVPAIDSTSYNAIAVYDVEAGQHIWLEDNNGLIRNISIDRNGEYVIFTNKFGTGWPKVWALDMRDANRANWMTDTFPDNRPSSERKDKSYESTALSGDGNDALAKLHDYNPSGSIYHSSYTERLNRETGDVEAIGNPALGSSSASIDDSGNRVTYVREGELYTYCYGECLQREPDDSIASVEWSAPDNAKVDGRLALGAVVAIQAIAEPGKPLEAEVTYRKRSAGQPEKTETASVKIPLIEQPALPGVYRAEFRVEEGMTEIEAIAVGTAGGSGSKSAAGLPVAVAGKLLIDVETDYPDMLASLAHIVLQANGSGAVSKPLAAGKTHYEFDWPATDDLDIRIEDKSSGAVYAERNDLQVVEGGIASVALVPTLAASLAVKVRYGEAPVAAEVVFKDMNGAEIGRKTARENGDAAVLDGRSAGETIAVTVSAPSEYVPPSERTITLGLGSNELNVSLNQWSDEVRVDSIRYSREVGPTVGKLPVIGSEATVTAKAPTGLPVRAKLSKRISQEDGSLAAAEEWIALTESAKLPGTYTGTFTIAQGTVKLEELTLEAGGKEIAPPYPIQKNVAGRIKVALDVPAGAEWADKLASGSVTLFGTGTATSGQSHYERQNLRSGTLMYTFDIPFEGMDYSLSLVPDGQPVVIAKPVTPSFGQIEQITVAPQFRFQFLLNVQEGKQSAGRFKAVLRDGASQAILWEASGYTGMKAALTLPRRAAGPETLELSIVPEDPAFEARTMTVLADAVSKTVEVELSRKPEALLSGRVLTKQGAPASGSEVTATVASQGYSKTYSTKTDAAGRYSLTVPTGEVTIRAKNSGSALGVSREIKFSAAEDMQKDLTLEELAKVELKLYTKFNDTAWQGPLEMDWTTLIHFRVQKSYSVFKAEGKADVAWVTAGETVRICTDGVEAGLPSQCQETVVGEDGRAVIEIRLENAGGQAQFRATKPDGSTIGVLMSSLIQVKDNRTSEQVLFADSAKQQLFTVPLKETGSQRLILKDPSSNASAVVDFTVASGGITDLGNITLNPAGSFSGQGNGIEAASDWATPNGRIIVRAAYSNNMGSESNPAREAVMVLELPEAAELVPGTAVLNGKPARPNAVGRTLEIPIGDVSRNESGSLQLQLQLQERPAASPLSMIGKMRYTDTTSREDILGTAVVGVISVTLRAPRLIAKPRFSLSGYAPIGSKVTVYDNSISLGEADVSKTGTWVLDAELADPSVRKHRLTTVADVDGSRSVGESAVMLYDPDDAGLASVIMHQPDGRVIEFDTANGVAVFPYVVIPTLPFVFDLAFRDVSRIKDVYVDVGDKIVSAQLVDGKYRAIVPFTYAFLGAVGIEYRISRDSDASPGEVPTEAGYREQLPLPLENYEVEWAAGPGETNPDDSVNTDDSASIRLKVNDSFSTQMSVFGEQALGYEPSERDLKLAETSGVPVYGFSISRKKTESKITIRISGYVPAGSGASVASGASGIASRSIAALGAKEELAKKTLEFTIEKTGQALGFRDVIAGAMDAADPDNFARRINRAMEAAEQICDPKAKEYYTNFAWEVKTDSFAHEQVKLSVGALGTLFGSGLWGIAFWAEGYYIGQKLDEVLNDELSELEQRLQAYNSELGCVKKKKKLDPVAEPKYIWDPSGYVYEGIRSNRVQGATATAMEHNPLTGEWNVWDAEWYEQSNPLTTDGQGRYGWDVPQGLWKVRYDKEDYETAYSDELEVPPPQLEVNIPLVSYRPPEVTAVAAAVGGGYVDIVFSKPMNVQALGDDSIQVTAADGASIIAGNVQAVDPVGENGQTLAMTVRFTPEEPLADGAYEVAIAGSLVSYAGVPLGSDEHRTVQVVRQDATPPSEVSKAMAGVSSGTATLVWEDPKERDYAKARIRWRPVGGSAYGEPIDVAKGSLWAQVPGLPDAAGYEFRITTVDDSGNESAGVGIVVAMAEDMTAPMAVSDLTAAGATDTTLRLSWTDSLSADVAQIRLSWTEANDPGRVHDAEAMPGAEGYTISGLRPDTAVAVTAVAVDRSGNESAGASIEATTKPATAGGGDGSPGGQGGTGQPDGSDDPDDLSGSAEEIETGPEGGVYTLMDGRIVLTVPKGAYREATKLKVGLPGDEDRDALPQGYSRMSDTVEITAEGEAPAKPLLLSLQEDDGIASGTDRRRFGIYRENNAAGASWTYVGGVVQSDGARMAVSLSTYGRYAILLYDHPFADLAGHWSRANVDVLVSRHILDGVSADRFEPNRVLTRAEATKMLVEALRAGGTVPSAAAAADFLDVPVGAWYASYVDTAFELGLATGADRRFRPNDPVTREELVVLLRRFAALQGFEWPSAPEGALEERFKDAGELSGWAREAVLAAVRLGWLQGATPTELKPRGQASRAEAATLLLRALATIGALSQ</sequence>
<dbReference type="InterPro" id="IPR036116">
    <property type="entry name" value="FN3_sf"/>
</dbReference>
<dbReference type="SUPFAM" id="SSF49265">
    <property type="entry name" value="Fibronectin type III"/>
    <property type="match status" value="2"/>
</dbReference>
<reference evidence="5 6" key="1">
    <citation type="submission" date="2019-04" db="EMBL/GenBank/DDBJ databases">
        <title>Cohnella sp. nov. isolated from preserved vegetables.</title>
        <authorList>
            <person name="Lin S.-Y."/>
            <person name="Hung M.-H."/>
            <person name="Young C.-C."/>
        </authorList>
    </citation>
    <scope>NUCLEOTIDE SEQUENCE [LARGE SCALE GENOMIC DNA]</scope>
    <source>
        <strain evidence="5 6">CC-MHH1044</strain>
    </source>
</reference>